<reference evidence="2 3" key="1">
    <citation type="submission" date="2019-07" db="EMBL/GenBank/DDBJ databases">
        <title>Whole genome shotgun sequence of Cellulomonas aerilata NBRC 106308.</title>
        <authorList>
            <person name="Hosoyama A."/>
            <person name="Uohara A."/>
            <person name="Ohji S."/>
            <person name="Ichikawa N."/>
        </authorList>
    </citation>
    <scope>NUCLEOTIDE SEQUENCE [LARGE SCALE GENOMIC DNA]</scope>
    <source>
        <strain evidence="2 3">NBRC 106308</strain>
    </source>
</reference>
<comment type="caution">
    <text evidence="2">The sequence shown here is derived from an EMBL/GenBank/DDBJ whole genome shotgun (WGS) entry which is preliminary data.</text>
</comment>
<name>A0A512D9A5_9CELL</name>
<feature type="region of interest" description="Disordered" evidence="1">
    <location>
        <begin position="13"/>
        <end position="32"/>
    </location>
</feature>
<dbReference type="Proteomes" id="UP000321181">
    <property type="component" value="Unassembled WGS sequence"/>
</dbReference>
<keyword evidence="3" id="KW-1185">Reference proteome</keyword>
<proteinExistence type="predicted"/>
<gene>
    <name evidence="2" type="ORF">CAE01nite_07970</name>
</gene>
<evidence type="ECO:0000313" key="2">
    <source>
        <dbReference type="EMBL" id="GEO33072.1"/>
    </source>
</evidence>
<sequence length="248" mass="26234">MIFAPVTQRMVATDPATGPWRPLHTGEGPARGETMRSRLIATRPAYVWDVTQTEGDPLPEPPAPQLLRGAAPHGLWEGLAAQVVERGYALRQAPDAAAIGGVNGLTSYLDATVTVRTDMDDAAQVKTLAHELAHVMLHGLANEEAAGHRGVSEVEAESVALMVNAAHGLDTSQYTVPYVSTWAASVSLVSPVQVVTSTFDRVRQTALTILDRLDTVQVGGGEPPGLDRAARTMPVPAPEPEPVHGVPL</sequence>
<protein>
    <recommendedName>
        <fullName evidence="4">IrrE N-terminal-like domain-containing protein</fullName>
    </recommendedName>
</protein>
<accession>A0A512D9A5</accession>
<evidence type="ECO:0000313" key="3">
    <source>
        <dbReference type="Proteomes" id="UP000321181"/>
    </source>
</evidence>
<dbReference type="EMBL" id="BJYY01000002">
    <property type="protein sequence ID" value="GEO33072.1"/>
    <property type="molecule type" value="Genomic_DNA"/>
</dbReference>
<evidence type="ECO:0008006" key="4">
    <source>
        <dbReference type="Google" id="ProtNLM"/>
    </source>
</evidence>
<organism evidence="2 3">
    <name type="scientific">Cellulomonas aerilata</name>
    <dbReference type="NCBI Taxonomy" id="515326"/>
    <lineage>
        <taxon>Bacteria</taxon>
        <taxon>Bacillati</taxon>
        <taxon>Actinomycetota</taxon>
        <taxon>Actinomycetes</taxon>
        <taxon>Micrococcales</taxon>
        <taxon>Cellulomonadaceae</taxon>
        <taxon>Cellulomonas</taxon>
    </lineage>
</organism>
<evidence type="ECO:0000256" key="1">
    <source>
        <dbReference type="SAM" id="MobiDB-lite"/>
    </source>
</evidence>
<feature type="region of interest" description="Disordered" evidence="1">
    <location>
        <begin position="218"/>
        <end position="248"/>
    </location>
</feature>
<dbReference type="AlphaFoldDB" id="A0A512D9A5"/>